<evidence type="ECO:0000313" key="3">
    <source>
        <dbReference type="Proteomes" id="UP001530377"/>
    </source>
</evidence>
<dbReference type="SUPFAM" id="SSF88697">
    <property type="entry name" value="PUA domain-like"/>
    <property type="match status" value="1"/>
</dbReference>
<sequence length="472" mass="52506">MRTSLVFVYASAAVAFVPPCHDTAPGQLDKIIHPPHIGYVVAANHSLEVFVIGTSHFRCNSAHEVKSFIEQVRPDGVVLELDPERSLRLTKRYAGFDANGVIMEQLSSDDVLYGADFLAAINACQQLDIPMFLGDEYSQETKRRLLQQVMNWREAYSPVPLMNSIVSSVRSEENAQKKKIDLLKSFVHDPQKLKPIVITSSPPLLTASALALFDHGAIAFDESVLLSSVGIAASILFSFLASCLLFNTIIVERDSIIASNTIQAYHVVRSLKDNESIRKRWNFEVKGQKKPSGDTDLSNSSEALPLFTLKTPLLKGEIRNLNLFEPRWLTMIDEVTKDKDPSDEKMFGCVRCTNKFYSAVSINGVEGRYADVIFQPYATFAKIKEIKEGKRTVSGDRKISVSIEGCDSFFVDDLNVYISSKGYMSAVPNIESSKRDVGCFRTSQEITRERIRLVVVVGLLHGNGVVDLISKI</sequence>
<protein>
    <submittedName>
        <fullName evidence="2">Uncharacterized protein</fullName>
    </submittedName>
</protein>
<feature type="chain" id="PRO_5044740948" evidence="1">
    <location>
        <begin position="16"/>
        <end position="472"/>
    </location>
</feature>
<dbReference type="Proteomes" id="UP001530377">
    <property type="component" value="Unassembled WGS sequence"/>
</dbReference>
<dbReference type="InterPro" id="IPR046336">
    <property type="entry name" value="Lon_prtase_N_sf"/>
</dbReference>
<dbReference type="InterPro" id="IPR015947">
    <property type="entry name" value="PUA-like_sf"/>
</dbReference>
<evidence type="ECO:0000313" key="2">
    <source>
        <dbReference type="EMBL" id="KAL3808509.1"/>
    </source>
</evidence>
<dbReference type="PANTHER" id="PTHR21530">
    <property type="entry name" value="PHEROMONE SHUTDOWN PROTEIN"/>
    <property type="match status" value="1"/>
</dbReference>
<organism evidence="2 3">
    <name type="scientific">Cyclostephanos tholiformis</name>
    <dbReference type="NCBI Taxonomy" id="382380"/>
    <lineage>
        <taxon>Eukaryota</taxon>
        <taxon>Sar</taxon>
        <taxon>Stramenopiles</taxon>
        <taxon>Ochrophyta</taxon>
        <taxon>Bacillariophyta</taxon>
        <taxon>Coscinodiscophyceae</taxon>
        <taxon>Thalassiosirophycidae</taxon>
        <taxon>Stephanodiscales</taxon>
        <taxon>Stephanodiscaceae</taxon>
        <taxon>Cyclostephanos</taxon>
    </lineage>
</organism>
<reference evidence="2 3" key="1">
    <citation type="submission" date="2024-10" db="EMBL/GenBank/DDBJ databases">
        <title>Updated reference genomes for cyclostephanoid diatoms.</title>
        <authorList>
            <person name="Roberts W.R."/>
            <person name="Alverson A.J."/>
        </authorList>
    </citation>
    <scope>NUCLEOTIDE SEQUENCE [LARGE SCALE GENOMIC DNA]</scope>
    <source>
        <strain evidence="2 3">AJA228-03</strain>
    </source>
</reference>
<keyword evidence="3" id="KW-1185">Reference proteome</keyword>
<comment type="caution">
    <text evidence="2">The sequence shown here is derived from an EMBL/GenBank/DDBJ whole genome shotgun (WGS) entry which is preliminary data.</text>
</comment>
<proteinExistence type="predicted"/>
<dbReference type="AlphaFoldDB" id="A0ABD3R685"/>
<name>A0ABD3R685_9STRA</name>
<accession>A0ABD3R685</accession>
<dbReference type="CDD" id="cd14726">
    <property type="entry name" value="TraB_PrgY-like"/>
    <property type="match status" value="1"/>
</dbReference>
<feature type="signal peptide" evidence="1">
    <location>
        <begin position="1"/>
        <end position="15"/>
    </location>
</feature>
<dbReference type="PANTHER" id="PTHR21530:SF7">
    <property type="entry name" value="TRAB DOMAIN-CONTAINING PROTEIN"/>
    <property type="match status" value="1"/>
</dbReference>
<gene>
    <name evidence="2" type="ORF">ACHAXA_008330</name>
</gene>
<dbReference type="EMBL" id="JALLPB020000500">
    <property type="protein sequence ID" value="KAL3808509.1"/>
    <property type="molecule type" value="Genomic_DNA"/>
</dbReference>
<dbReference type="InterPro" id="IPR046345">
    <property type="entry name" value="TraB_PrgY-like"/>
</dbReference>
<keyword evidence="1" id="KW-0732">Signal</keyword>
<dbReference type="Gene3D" id="2.30.130.40">
    <property type="entry name" value="LON domain-like"/>
    <property type="match status" value="1"/>
</dbReference>
<evidence type="ECO:0000256" key="1">
    <source>
        <dbReference type="SAM" id="SignalP"/>
    </source>
</evidence>